<dbReference type="InterPro" id="IPR000043">
    <property type="entry name" value="Adenosylhomocysteinase-like"/>
</dbReference>
<evidence type="ECO:0000313" key="4">
    <source>
        <dbReference type="Proteomes" id="UP000247409"/>
    </source>
</evidence>
<dbReference type="SMART" id="SM00997">
    <property type="entry name" value="AdoHcyase_NAD"/>
    <property type="match status" value="1"/>
</dbReference>
<sequence length="171" mass="18842">MLAGNAVLFCGFSDVGMGCAIAMNAAKARCLTAETDPVRGLMAGIEGYQVATIETVLPEVDILITATGSCGVIRVEHMLKMKNNAVVGNMGHFNREIDLESLRKYPGIKNIEVKPYIHRWVFQVGHSITILAEGRLRNVICRTANPRLFLSIAFTLQVMTKVHLWKNRNSA</sequence>
<dbReference type="AlphaFoldDB" id="A0A2V3IF33"/>
<dbReference type="Pfam" id="PF00670">
    <property type="entry name" value="AdoHcyase_NAD"/>
    <property type="match status" value="1"/>
</dbReference>
<gene>
    <name evidence="3" type="ORF">BWQ96_09588</name>
</gene>
<evidence type="ECO:0000256" key="1">
    <source>
        <dbReference type="ARBA" id="ARBA00007122"/>
    </source>
</evidence>
<comment type="caution">
    <text evidence="3">The sequence shown here is derived from an EMBL/GenBank/DDBJ whole genome shotgun (WGS) entry which is preliminary data.</text>
</comment>
<dbReference type="STRING" id="448386.A0A2V3IF33"/>
<dbReference type="EMBL" id="NBIV01000266">
    <property type="protein sequence ID" value="PXF40696.1"/>
    <property type="molecule type" value="Genomic_DNA"/>
</dbReference>
<reference evidence="3 4" key="1">
    <citation type="journal article" date="2018" name="Mol. Biol. Evol.">
        <title>Analysis of the draft genome of the red seaweed Gracilariopsis chorda provides insights into genome size evolution in Rhodophyta.</title>
        <authorList>
            <person name="Lee J."/>
            <person name="Yang E.C."/>
            <person name="Graf L."/>
            <person name="Yang J.H."/>
            <person name="Qiu H."/>
            <person name="Zel Zion U."/>
            <person name="Chan C.X."/>
            <person name="Stephens T.G."/>
            <person name="Weber A.P.M."/>
            <person name="Boo G.H."/>
            <person name="Boo S.M."/>
            <person name="Kim K.M."/>
            <person name="Shin Y."/>
            <person name="Jung M."/>
            <person name="Lee S.J."/>
            <person name="Yim H.S."/>
            <person name="Lee J.H."/>
            <person name="Bhattacharya D."/>
            <person name="Yoon H.S."/>
        </authorList>
    </citation>
    <scope>NUCLEOTIDE SEQUENCE [LARGE SCALE GENOMIC DNA]</scope>
    <source>
        <strain evidence="3 4">SKKU-2015</strain>
        <tissue evidence="3">Whole body</tissue>
    </source>
</reference>
<dbReference type="GO" id="GO:0004013">
    <property type="term" value="F:adenosylhomocysteinase activity"/>
    <property type="evidence" value="ECO:0007669"/>
    <property type="project" value="TreeGrafter"/>
</dbReference>
<comment type="similarity">
    <text evidence="1">Belongs to the adenosylhomocysteinase family.</text>
</comment>
<accession>A0A2V3IF33</accession>
<dbReference type="InterPro" id="IPR015878">
    <property type="entry name" value="Ado_hCys_hydrolase_NAD-bd"/>
</dbReference>
<dbReference type="InterPro" id="IPR036291">
    <property type="entry name" value="NAD(P)-bd_dom_sf"/>
</dbReference>
<protein>
    <submittedName>
        <fullName evidence="3">Adenosylhomocysteinase 1</fullName>
    </submittedName>
</protein>
<dbReference type="OrthoDB" id="10007170at2759"/>
<dbReference type="Gene3D" id="3.40.50.720">
    <property type="entry name" value="NAD(P)-binding Rossmann-like Domain"/>
    <property type="match status" value="1"/>
</dbReference>
<dbReference type="PANTHER" id="PTHR23420">
    <property type="entry name" value="ADENOSYLHOMOCYSTEINASE"/>
    <property type="match status" value="1"/>
</dbReference>
<proteinExistence type="inferred from homology"/>
<evidence type="ECO:0000259" key="2">
    <source>
        <dbReference type="SMART" id="SM00997"/>
    </source>
</evidence>
<dbReference type="PANTHER" id="PTHR23420:SF0">
    <property type="entry name" value="ADENOSYLHOMOCYSTEINASE"/>
    <property type="match status" value="1"/>
</dbReference>
<keyword evidence="4" id="KW-1185">Reference proteome</keyword>
<evidence type="ECO:0000313" key="3">
    <source>
        <dbReference type="EMBL" id="PXF40696.1"/>
    </source>
</evidence>
<feature type="domain" description="S-adenosyl-L-homocysteine hydrolase NAD binding" evidence="2">
    <location>
        <begin position="1"/>
        <end position="144"/>
    </location>
</feature>
<dbReference type="Proteomes" id="UP000247409">
    <property type="component" value="Unassembled WGS sequence"/>
</dbReference>
<organism evidence="3 4">
    <name type="scientific">Gracilariopsis chorda</name>
    <dbReference type="NCBI Taxonomy" id="448386"/>
    <lineage>
        <taxon>Eukaryota</taxon>
        <taxon>Rhodophyta</taxon>
        <taxon>Florideophyceae</taxon>
        <taxon>Rhodymeniophycidae</taxon>
        <taxon>Gracilariales</taxon>
        <taxon>Gracilariaceae</taxon>
        <taxon>Gracilariopsis</taxon>
    </lineage>
</organism>
<dbReference type="GO" id="GO:0033353">
    <property type="term" value="P:S-adenosylmethionine cycle"/>
    <property type="evidence" value="ECO:0007669"/>
    <property type="project" value="TreeGrafter"/>
</dbReference>
<name>A0A2V3IF33_9FLOR</name>
<dbReference type="GO" id="GO:0005829">
    <property type="term" value="C:cytosol"/>
    <property type="evidence" value="ECO:0007669"/>
    <property type="project" value="TreeGrafter"/>
</dbReference>
<dbReference type="SUPFAM" id="SSF51735">
    <property type="entry name" value="NAD(P)-binding Rossmann-fold domains"/>
    <property type="match status" value="1"/>
</dbReference>